<name>A0AAJ4S687_9SPHN</name>
<proteinExistence type="predicted"/>
<feature type="transmembrane region" description="Helical" evidence="2">
    <location>
        <begin position="1371"/>
        <end position="1391"/>
    </location>
</feature>
<feature type="signal peptide" evidence="3">
    <location>
        <begin position="1"/>
        <end position="34"/>
    </location>
</feature>
<dbReference type="InterPro" id="IPR050708">
    <property type="entry name" value="T6SS_VgrG/RHS"/>
</dbReference>
<evidence type="ECO:0008006" key="6">
    <source>
        <dbReference type="Google" id="ProtNLM"/>
    </source>
</evidence>
<gene>
    <name evidence="4" type="ORF">CA257_05315</name>
</gene>
<keyword evidence="3" id="KW-0732">Signal</keyword>
<dbReference type="GeneID" id="44134005"/>
<keyword evidence="2" id="KW-0472">Membrane</keyword>
<dbReference type="GO" id="GO:0003735">
    <property type="term" value="F:structural constituent of ribosome"/>
    <property type="evidence" value="ECO:0007669"/>
    <property type="project" value="InterPro"/>
</dbReference>
<feature type="chain" id="PRO_5042485854" description="RHS repeat-associated protein" evidence="3">
    <location>
        <begin position="35"/>
        <end position="1394"/>
    </location>
</feature>
<dbReference type="Proteomes" id="UP000286681">
    <property type="component" value="Unassembled WGS sequence"/>
</dbReference>
<dbReference type="PANTHER" id="PTHR32305">
    <property type="match status" value="1"/>
</dbReference>
<comment type="caution">
    <text evidence="4">The sequence shown here is derived from an EMBL/GenBank/DDBJ whole genome shotgun (WGS) entry which is preliminary data.</text>
</comment>
<dbReference type="PANTHER" id="PTHR32305:SF15">
    <property type="entry name" value="PROTEIN RHSA-RELATED"/>
    <property type="match status" value="1"/>
</dbReference>
<sequence length="1394" mass="149213">MTRLKLARPGRAHLLLASTILGSGLVSLSAPAFAQSLADMPPPRIDVDENGVDRTSGIYLPEVPEIKLGPSQEDEMNYSPRYRPAGAGGSWNDDYFMYGNFVQENGQTVVVLKIFSSSRRFVQSGGSYTPEINDGSSLTGTTDSLRLTLADGTFVDFYRFNPSYPSGSGITLYPIKLTKPDGEVVDFYYDSPIFNIGFGSTSNSRLTSAKSSKGYQIKYEYKSNITGGSPGTAYYYNDYYTLVKSTVINGKLDYCDNSATACSSLANAWPSISRTSTVSGVPLSQAGQTKTTEMTDSLGRKYSFMENNVGSAPKALVGVKRPDTTANNVTVTAPYNGSTRRVSAITVDGVTTSYSWSLSGDILTMTSANAIGGQRVTTADTKKGIVLTSTNELNQTTSYQYNAVGQLTTVTFPEGNYTAYGYDSRGNVIEKRMVAKTGSPVADIVTSAAYPTTCANPVTCNKPIWFRDANGNQTDFTYDAIHGGLLTVTSPAGANGVRPQTRYTYTALYPWSKGSAGSFVQSANPIWKVTSISSCRTTSSCAGTADETLTTISYEQGSASTGSNLWPVSVTRSAGDGSISSTTIQAYDKMGNVLAVDGPLAGSADTTSYRYDEARRLIGVINPDPDAGGPRKPVATRLSYNANDQVVATEIGNVNGPSAGDWASFVPSEAVTSTFDANARKTKDVLSSGGMTYAVKQYGYNNRGLLVCIAQRMDPTQWAAQSDSCTPQLSGANGPDRVEQRGFDAVGRVIDYHRAFGTAAASHDYVSFMPNGQVETVTDGNGNKTTNEYDGHDRLKKTRYPDSSAAGVSSTTDYEELGYDPNGNVTTRRLRDGQAISYGYDNLNRMTSKITPGSVTGDWDVAYTYDLVGRLTQASGDGWAGNTFGYDALGRLITQQSYDGTTYHAYDLAGRRTRVTWSDAFYVDYDYNVTGEVTAIRENGATSGSGLLATYAYDDLGRRTNITRGNGTVTSYGYDGVSRLSSLTHDLAGTAHDVTTSLTYNPASQIASSTRSNGSYVWNGHYNVDRPYTINGLNQVAAAGSVAIGHDGRGNLISSGASAYTYTTENRMRSGPGATLLYQPANGQLLQLNNTSTGADTRFVWSGEQMVSELAVPGWTIARRYVPGPGVDEPVVWYEGSGTSDRRWLHADERGSIVAVSDGAGNAIGVNRYDEFGIPAPGNIGRFQYTGQAWLPELGIYYYKARMYSPTLGRFMQTDPIGYGDGLNMYAYVGNDPINGVDPRGLNAEIVVTGFSARNDVGSFISPSLFSMNESYRLWAEAPQGQVLESRGKGERGWAGKNPNPEGKPHKGLKPVFGRPGWVQPVDPQTGRNKGNPRPAREGEPGYVGPTPQAPDPAPPPSEPAPPPGPSKESWTAAAAAAALYILAGAVYILGTTF</sequence>
<evidence type="ECO:0000313" key="4">
    <source>
        <dbReference type="EMBL" id="RSV06322.1"/>
    </source>
</evidence>
<dbReference type="NCBIfam" id="TIGR01643">
    <property type="entry name" value="YD_repeat_2x"/>
    <property type="match status" value="3"/>
</dbReference>
<dbReference type="PROSITE" id="PS00732">
    <property type="entry name" value="RIBOSOMAL_S16"/>
    <property type="match status" value="1"/>
</dbReference>
<reference evidence="4 5" key="1">
    <citation type="submission" date="2018-07" db="EMBL/GenBank/DDBJ databases">
        <title>Genomic and Epidemiologic Investigation of an Indolent Hospital Outbreak.</title>
        <authorList>
            <person name="Johnson R.C."/>
            <person name="Deming C."/>
            <person name="Conlan S."/>
            <person name="Zellmer C.J."/>
            <person name="Michelin A.V."/>
            <person name="Lee-Lin S."/>
            <person name="Thomas P.J."/>
            <person name="Park M."/>
            <person name="Weingarten R.A."/>
            <person name="Less J."/>
            <person name="Dekker J.P."/>
            <person name="Frank K.M."/>
            <person name="Musser K.A."/>
            <person name="Mcquiston J.R."/>
            <person name="Henderson D.K."/>
            <person name="Lau A.F."/>
            <person name="Palmore T.N."/>
            <person name="Segre J.A."/>
        </authorList>
    </citation>
    <scope>NUCLEOTIDE SEQUENCE [LARGE SCALE GENOMIC DNA]</scope>
    <source>
        <strain evidence="4 5">SK-NIH.Env10_0317</strain>
    </source>
</reference>
<evidence type="ECO:0000313" key="5">
    <source>
        <dbReference type="Proteomes" id="UP000286681"/>
    </source>
</evidence>
<dbReference type="EMBL" id="QQWO01000003">
    <property type="protein sequence ID" value="RSV06322.1"/>
    <property type="molecule type" value="Genomic_DNA"/>
</dbReference>
<evidence type="ECO:0000256" key="3">
    <source>
        <dbReference type="SAM" id="SignalP"/>
    </source>
</evidence>
<feature type="region of interest" description="Disordered" evidence="1">
    <location>
        <begin position="1283"/>
        <end position="1372"/>
    </location>
</feature>
<keyword evidence="2" id="KW-1133">Transmembrane helix</keyword>
<dbReference type="NCBIfam" id="TIGR03696">
    <property type="entry name" value="Rhs_assc_core"/>
    <property type="match status" value="1"/>
</dbReference>
<accession>A0AAJ4S687</accession>
<dbReference type="InterPro" id="IPR020592">
    <property type="entry name" value="Ribosomal_bS16_CS"/>
</dbReference>
<evidence type="ECO:0000256" key="1">
    <source>
        <dbReference type="SAM" id="MobiDB-lite"/>
    </source>
</evidence>
<dbReference type="InterPro" id="IPR006530">
    <property type="entry name" value="YD"/>
</dbReference>
<protein>
    <recommendedName>
        <fullName evidence="6">RHS repeat-associated protein</fullName>
    </recommendedName>
</protein>
<evidence type="ECO:0000256" key="2">
    <source>
        <dbReference type="SAM" id="Phobius"/>
    </source>
</evidence>
<dbReference type="InterPro" id="IPR022385">
    <property type="entry name" value="Rhs_assc_core"/>
</dbReference>
<organism evidence="4 5">
    <name type="scientific">Sphingomonas koreensis</name>
    <dbReference type="NCBI Taxonomy" id="93064"/>
    <lineage>
        <taxon>Bacteria</taxon>
        <taxon>Pseudomonadati</taxon>
        <taxon>Pseudomonadota</taxon>
        <taxon>Alphaproteobacteria</taxon>
        <taxon>Sphingomonadales</taxon>
        <taxon>Sphingomonadaceae</taxon>
        <taxon>Sphingomonas</taxon>
    </lineage>
</organism>
<dbReference type="RefSeq" id="WP_083629709.1">
    <property type="nucleotide sequence ID" value="NZ_CP018820.1"/>
</dbReference>
<feature type="compositionally biased region" description="Pro residues" evidence="1">
    <location>
        <begin position="1348"/>
        <end position="1366"/>
    </location>
</feature>
<keyword evidence="2" id="KW-0812">Transmembrane</keyword>
<dbReference type="Pfam" id="PF05593">
    <property type="entry name" value="RHS_repeat"/>
    <property type="match status" value="3"/>
</dbReference>
<dbReference type="GO" id="GO:0005840">
    <property type="term" value="C:ribosome"/>
    <property type="evidence" value="ECO:0007669"/>
    <property type="project" value="InterPro"/>
</dbReference>
<dbReference type="InterPro" id="IPR031325">
    <property type="entry name" value="RHS_repeat"/>
</dbReference>
<feature type="region of interest" description="Disordered" evidence="1">
    <location>
        <begin position="799"/>
        <end position="826"/>
    </location>
</feature>
<dbReference type="GO" id="GO:0006412">
    <property type="term" value="P:translation"/>
    <property type="evidence" value="ECO:0007669"/>
    <property type="project" value="InterPro"/>
</dbReference>
<dbReference type="Gene3D" id="2.180.10.10">
    <property type="entry name" value="RHS repeat-associated core"/>
    <property type="match status" value="3"/>
</dbReference>